<dbReference type="CDD" id="cd07361">
    <property type="entry name" value="MEMO_like"/>
    <property type="match status" value="1"/>
</dbReference>
<dbReference type="InterPro" id="IPR002737">
    <property type="entry name" value="MEMO1_fam"/>
</dbReference>
<comment type="similarity">
    <text evidence="1 2">Belongs to the MEMO1 family.</text>
</comment>
<proteinExistence type="inferred from homology"/>
<dbReference type="NCBIfam" id="TIGR04336">
    <property type="entry name" value="AmmeMemoSam_B"/>
    <property type="match status" value="1"/>
</dbReference>
<comment type="caution">
    <text evidence="3">The sequence shown here is derived from an EMBL/GenBank/DDBJ whole genome shotgun (WGS) entry which is preliminary data.</text>
</comment>
<evidence type="ECO:0000256" key="2">
    <source>
        <dbReference type="HAMAP-Rule" id="MF_00055"/>
    </source>
</evidence>
<reference evidence="3" key="1">
    <citation type="journal article" date="2020" name="mSystems">
        <title>Genome- and Community-Level Interaction Insights into Carbon Utilization and Element Cycling Functions of Hydrothermarchaeota in Hydrothermal Sediment.</title>
        <authorList>
            <person name="Zhou Z."/>
            <person name="Liu Y."/>
            <person name="Xu W."/>
            <person name="Pan J."/>
            <person name="Luo Z.H."/>
            <person name="Li M."/>
        </authorList>
    </citation>
    <scope>NUCLEOTIDE SEQUENCE [LARGE SCALE GENOMIC DNA]</scope>
    <source>
        <strain evidence="3">HyVt-533</strain>
    </source>
</reference>
<evidence type="ECO:0000313" key="3">
    <source>
        <dbReference type="EMBL" id="HHI96743.1"/>
    </source>
</evidence>
<dbReference type="HAMAP" id="MF_00055">
    <property type="entry name" value="MEMO1"/>
    <property type="match status" value="1"/>
</dbReference>
<dbReference type="PANTHER" id="PTHR11060">
    <property type="entry name" value="PROTEIN MEMO1"/>
    <property type="match status" value="1"/>
</dbReference>
<dbReference type="PANTHER" id="PTHR11060:SF0">
    <property type="entry name" value="PROTEIN MEMO1"/>
    <property type="match status" value="1"/>
</dbReference>
<gene>
    <name evidence="3" type="primary">amrB</name>
    <name evidence="3" type="ORF">ENJ96_02725</name>
</gene>
<accession>A0A7V5NZ54</accession>
<dbReference type="Proteomes" id="UP000886101">
    <property type="component" value="Unassembled WGS sequence"/>
</dbReference>
<evidence type="ECO:0000256" key="1">
    <source>
        <dbReference type="ARBA" id="ARBA00006315"/>
    </source>
</evidence>
<dbReference type="AlphaFoldDB" id="A0A7V5NZ54"/>
<dbReference type="Gene3D" id="3.40.830.10">
    <property type="entry name" value="LigB-like"/>
    <property type="match status" value="1"/>
</dbReference>
<protein>
    <recommendedName>
        <fullName evidence="2">MEMO1 family protein ENJ96_02725</fullName>
    </recommendedName>
</protein>
<organism evidence="3">
    <name type="scientific">Thermodesulfatator atlanticus</name>
    <dbReference type="NCBI Taxonomy" id="501497"/>
    <lineage>
        <taxon>Bacteria</taxon>
        <taxon>Pseudomonadati</taxon>
        <taxon>Thermodesulfobacteriota</taxon>
        <taxon>Thermodesulfobacteria</taxon>
        <taxon>Thermodesulfobacteriales</taxon>
        <taxon>Thermodesulfatatoraceae</taxon>
        <taxon>Thermodesulfatator</taxon>
    </lineage>
</organism>
<sequence length="267" mass="28769">MVRLPAVAGRFYEADPSLLQREIEAYLIPGLPKEEAIAAVCPHAGYMYSGHVAGAVYSRLIIPDQVVILGPNHTGLGAPAAIMTRGEWQMPFGPVPIASKLATRILSLSQVLEDDAEAHLYEHSLEVQVPFLQYLNPRVSIVPICLSALPLEALEDIGLAIARAVSEAEEPTLLVASTDMSHYVPHEVAKAKDALAIERILLLDHLGLLEVVKRERISMCGVYPTAATIVAARALGARKGELVKYATSGEVSGDFYQVVGYAGIIIR</sequence>
<dbReference type="EMBL" id="DROK01000078">
    <property type="protein sequence ID" value="HHI96743.1"/>
    <property type="molecule type" value="Genomic_DNA"/>
</dbReference>
<dbReference type="Pfam" id="PF01875">
    <property type="entry name" value="Memo"/>
    <property type="match status" value="1"/>
</dbReference>
<name>A0A7V5NZ54_9BACT</name>